<organism evidence="4 5">
    <name type="scientific">Acuticoccus sediminis</name>
    <dbReference type="NCBI Taxonomy" id="2184697"/>
    <lineage>
        <taxon>Bacteria</taxon>
        <taxon>Pseudomonadati</taxon>
        <taxon>Pseudomonadota</taxon>
        <taxon>Alphaproteobacteria</taxon>
        <taxon>Hyphomicrobiales</taxon>
        <taxon>Amorphaceae</taxon>
        <taxon>Acuticoccus</taxon>
    </lineage>
</organism>
<dbReference type="InterPro" id="IPR045595">
    <property type="entry name" value="SufBD_N"/>
</dbReference>
<comment type="caution">
    <text evidence="4">The sequence shown here is derived from an EMBL/GenBank/DDBJ whole genome shotgun (WGS) entry which is preliminary data.</text>
</comment>
<feature type="domain" description="SUF system FeS cluster assembly SufBD N-terminal" evidence="3">
    <location>
        <begin position="146"/>
        <end position="202"/>
    </location>
</feature>
<dbReference type="AlphaFoldDB" id="A0A8B2NUB2"/>
<dbReference type="InterPro" id="IPR055346">
    <property type="entry name" value="Fe-S_cluster_assembly_SufBD"/>
</dbReference>
<dbReference type="OrthoDB" id="9803529at2"/>
<dbReference type="NCBIfam" id="TIGR01980">
    <property type="entry name" value="sufB"/>
    <property type="match status" value="1"/>
</dbReference>
<dbReference type="SUPFAM" id="SSF101960">
    <property type="entry name" value="Stabilizer of iron transporter SufD"/>
    <property type="match status" value="1"/>
</dbReference>
<dbReference type="InterPro" id="IPR010231">
    <property type="entry name" value="SUF_FeS_clus_asmbl_SufB"/>
</dbReference>
<evidence type="ECO:0000259" key="3">
    <source>
        <dbReference type="Pfam" id="PF19295"/>
    </source>
</evidence>
<proteinExistence type="inferred from homology"/>
<evidence type="ECO:0000259" key="2">
    <source>
        <dbReference type="Pfam" id="PF01458"/>
    </source>
</evidence>
<evidence type="ECO:0000313" key="5">
    <source>
        <dbReference type="Proteomes" id="UP000249590"/>
    </source>
</evidence>
<evidence type="ECO:0000313" key="4">
    <source>
        <dbReference type="EMBL" id="RAI00753.1"/>
    </source>
</evidence>
<gene>
    <name evidence="4" type="ORF">DLJ53_16025</name>
</gene>
<accession>A0A8B2NUB2</accession>
<name>A0A8B2NUB2_9HYPH</name>
<dbReference type="EMBL" id="QHHQ01000003">
    <property type="protein sequence ID" value="RAI00753.1"/>
    <property type="molecule type" value="Genomic_DNA"/>
</dbReference>
<dbReference type="GO" id="GO:0016226">
    <property type="term" value="P:iron-sulfur cluster assembly"/>
    <property type="evidence" value="ECO:0007669"/>
    <property type="project" value="InterPro"/>
</dbReference>
<reference evidence="4 5" key="1">
    <citation type="submission" date="2018-05" db="EMBL/GenBank/DDBJ databases">
        <title>Acuticoccus sediminis sp. nov., isolated from deep-sea sediment of Indian Ocean.</title>
        <authorList>
            <person name="Liu X."/>
            <person name="Lai Q."/>
            <person name="Du Y."/>
            <person name="Sun F."/>
            <person name="Zhang X."/>
            <person name="Wang S."/>
            <person name="Shao Z."/>
        </authorList>
    </citation>
    <scope>NUCLEOTIDE SEQUENCE [LARGE SCALE GENOMIC DNA]</scope>
    <source>
        <strain evidence="4 5">PTG4-2</strain>
    </source>
</reference>
<keyword evidence="5" id="KW-1185">Reference proteome</keyword>
<dbReference type="PANTHER" id="PTHR30508:SF1">
    <property type="entry name" value="UPF0051 PROTEIN ABCI8, CHLOROPLASTIC-RELATED"/>
    <property type="match status" value="1"/>
</dbReference>
<dbReference type="InterPro" id="IPR000825">
    <property type="entry name" value="SUF_FeS_clus_asmbl_SufBD_core"/>
</dbReference>
<dbReference type="Pfam" id="PF01458">
    <property type="entry name" value="SUFBD_core"/>
    <property type="match status" value="1"/>
</dbReference>
<dbReference type="NCBIfam" id="NF008773">
    <property type="entry name" value="PRK11814.1"/>
    <property type="match status" value="1"/>
</dbReference>
<dbReference type="InterPro" id="IPR037284">
    <property type="entry name" value="SUF_FeS_clus_asmbl_SufBD_sf"/>
</dbReference>
<sequence>MSEHMDALEDATSAKYKYGFVTDIESEFAPRGLSEEVIRFISAKKSEPEWMLEWRLDAYRRWLTMTEPQWGKLDYTPVDFQNLYYYAAPKSDTDAPRSLDEVDPELLKTYEKLGIPLSEQKMLAGVAVDAVFDSVSVATTFRAALEEKGIIFCPISEAVRQHPELVRKYLGSVVPTTDNFYATLNSAVFSDGSFVYIPEGVRCPMELSTYFRINAMNTGQFERTLIIADKGAYVSYLEGCTAPQRDENQLHAAVVELVALEDAEIKYSTVQNWYPGDENGRGGIYNFVTKRADCRGRNAKVFWTQVETGSAITWKYPSCILRGEGSQGEFYSIAIANNAQQADTGTKMIHLGKNTRSRIVSKGISAGRAQNTYRGLVKFHPKADGARNFTQCDSLLLGDQCGAHTVPYIESGNLSAVVEHEATTSKISDDQMFYCLTRGIDPEEAVALIVNGFCKEVLQTLPMEFAVEAQKLVGISLEGSVG</sequence>
<dbReference type="Proteomes" id="UP000249590">
    <property type="component" value="Unassembled WGS sequence"/>
</dbReference>
<comment type="similarity">
    <text evidence="1">Belongs to the iron-sulfur cluster assembly SufBD family.</text>
</comment>
<protein>
    <submittedName>
        <fullName evidence="4">Fe-S cluster assembly protein SufB</fullName>
    </submittedName>
</protein>
<feature type="domain" description="SUF system FeS cluster assembly SufBD core" evidence="2">
    <location>
        <begin position="211"/>
        <end position="453"/>
    </location>
</feature>
<dbReference type="PANTHER" id="PTHR30508">
    <property type="entry name" value="FES CLUSTER ASSEMBLY PROTEIN SUF"/>
    <property type="match status" value="1"/>
</dbReference>
<evidence type="ECO:0000256" key="1">
    <source>
        <dbReference type="ARBA" id="ARBA00043967"/>
    </source>
</evidence>
<dbReference type="RefSeq" id="WP_111346978.1">
    <property type="nucleotide sequence ID" value="NZ_QHHQ01000003.1"/>
</dbReference>
<dbReference type="Pfam" id="PF19295">
    <property type="entry name" value="SufBD_N"/>
    <property type="match status" value="1"/>
</dbReference>